<comment type="similarity">
    <text evidence="1 6">Belongs to the MPI phosphatase family.</text>
</comment>
<dbReference type="GO" id="GO:0010971">
    <property type="term" value="P:positive regulation of G2/M transition of mitotic cell cycle"/>
    <property type="evidence" value="ECO:0007669"/>
    <property type="project" value="TreeGrafter"/>
</dbReference>
<dbReference type="GO" id="GO:0051301">
    <property type="term" value="P:cell division"/>
    <property type="evidence" value="ECO:0007669"/>
    <property type="project" value="UniProtKB-UniRule"/>
</dbReference>
<comment type="function">
    <text evidence="6">Tyrosine protein phosphatase which functions as a dosage-dependent inducer of mitotic progression.</text>
</comment>
<evidence type="ECO:0000256" key="5">
    <source>
        <dbReference type="ARBA" id="ARBA00023306"/>
    </source>
</evidence>
<dbReference type="Pfam" id="PF00581">
    <property type="entry name" value="Rhodanese"/>
    <property type="match status" value="1"/>
</dbReference>
<keyword evidence="6" id="KW-0498">Mitosis</keyword>
<protein>
    <recommendedName>
        <fullName evidence="6">M-phase inducer phosphatase</fullName>
        <ecNumber evidence="6">3.1.3.48</ecNumber>
    </recommendedName>
</protein>
<evidence type="ECO:0000256" key="3">
    <source>
        <dbReference type="ARBA" id="ARBA00022801"/>
    </source>
</evidence>
<evidence type="ECO:0000256" key="1">
    <source>
        <dbReference type="ARBA" id="ARBA00011065"/>
    </source>
</evidence>
<dbReference type="InterPro" id="IPR001763">
    <property type="entry name" value="Rhodanese-like_dom"/>
</dbReference>
<dbReference type="GO" id="GO:0009794">
    <property type="term" value="P:regulation of mitotic cell cycle, embryonic"/>
    <property type="evidence" value="ECO:0007669"/>
    <property type="project" value="UniProtKB-ARBA"/>
</dbReference>
<dbReference type="GO" id="GO:0032502">
    <property type="term" value="P:developmental process"/>
    <property type="evidence" value="ECO:0007669"/>
    <property type="project" value="UniProtKB-ARBA"/>
</dbReference>
<dbReference type="PRINTS" id="PR00716">
    <property type="entry name" value="MPIPHPHTASE"/>
</dbReference>
<dbReference type="InterPro" id="IPR000751">
    <property type="entry name" value="MPI_Phosphatase"/>
</dbReference>
<evidence type="ECO:0000256" key="4">
    <source>
        <dbReference type="ARBA" id="ARBA00022912"/>
    </source>
</evidence>
<accession>K1RLY6</accession>
<keyword evidence="5 6" id="KW-0131">Cell cycle</keyword>
<keyword evidence="3 6" id="KW-0378">Hydrolase</keyword>
<keyword evidence="4 6" id="KW-0904">Protein phosphatase</keyword>
<evidence type="ECO:0000256" key="2">
    <source>
        <dbReference type="ARBA" id="ARBA00022618"/>
    </source>
</evidence>
<organism evidence="7">
    <name type="scientific">Magallana gigas</name>
    <name type="common">Pacific oyster</name>
    <name type="synonym">Crassostrea gigas</name>
    <dbReference type="NCBI Taxonomy" id="29159"/>
    <lineage>
        <taxon>Eukaryota</taxon>
        <taxon>Metazoa</taxon>
        <taxon>Spiralia</taxon>
        <taxon>Lophotrochozoa</taxon>
        <taxon>Mollusca</taxon>
        <taxon>Bivalvia</taxon>
        <taxon>Autobranchia</taxon>
        <taxon>Pteriomorphia</taxon>
        <taxon>Ostreida</taxon>
        <taxon>Ostreoidea</taxon>
        <taxon>Ostreidae</taxon>
        <taxon>Magallana</taxon>
    </lineage>
</organism>
<name>K1RLY6_MAGGI</name>
<dbReference type="GO" id="GO:0005737">
    <property type="term" value="C:cytoplasm"/>
    <property type="evidence" value="ECO:0007669"/>
    <property type="project" value="TreeGrafter"/>
</dbReference>
<dbReference type="GO" id="GO:0004725">
    <property type="term" value="F:protein tyrosine phosphatase activity"/>
    <property type="evidence" value="ECO:0007669"/>
    <property type="project" value="UniProtKB-UniRule"/>
</dbReference>
<proteinExistence type="inferred from homology"/>
<dbReference type="SUPFAM" id="SSF52821">
    <property type="entry name" value="Rhodanese/Cell cycle control phosphatase"/>
    <property type="match status" value="1"/>
</dbReference>
<dbReference type="EC" id="3.1.3.48" evidence="6"/>
<dbReference type="GO" id="GO:0110032">
    <property type="term" value="P:positive regulation of G2/MI transition of meiotic cell cycle"/>
    <property type="evidence" value="ECO:0007669"/>
    <property type="project" value="TreeGrafter"/>
</dbReference>
<dbReference type="PANTHER" id="PTHR10828:SF17">
    <property type="entry name" value="PROTEIN-TYROSINE-PHOSPHATASE"/>
    <property type="match status" value="1"/>
</dbReference>
<dbReference type="FunCoup" id="K1RLY6">
    <property type="interactions" value="123"/>
</dbReference>
<dbReference type="GO" id="GO:0000086">
    <property type="term" value="P:G2/M transition of mitotic cell cycle"/>
    <property type="evidence" value="ECO:0007669"/>
    <property type="project" value="TreeGrafter"/>
</dbReference>
<evidence type="ECO:0000256" key="6">
    <source>
        <dbReference type="RuleBase" id="RU368028"/>
    </source>
</evidence>
<sequence length="333" mass="38286">MDGGSAGSSRLKWTESKTGSKMVSCSLQFDESSDDDLEKLMTPSSKRKLDLSHVSHMSHMSIASPMQEYVSPCFQELFQSNGPRPKRFRSFESRKKKRFCCREAFSVKCPEAKRDVGTIELLVTHDANSECKENHSPDVAREQKDKTGDGKFPLCLPTTPGNVQDLHTITPQILSDLLQGVYKDTVQSFRIIDCRYPYEYAGGHIKGAENIFTEEGILHLLHQKKSHTENGRSILIFHCEFSSERGPRKCRFLRNKDRQLNKDKYPNLNHPEVYLLHGGYKAFYQNYKELCEPPSYVPMLHKEHANDLRVFRKKSKSWTAGEKKQYALMNIQI</sequence>
<dbReference type="FunFam" id="3.40.250.10:FF:000036">
    <property type="entry name" value="M-phase inducer phosphatase"/>
    <property type="match status" value="1"/>
</dbReference>
<evidence type="ECO:0000313" key="7">
    <source>
        <dbReference type="EMBL" id="EKC35401.1"/>
    </source>
</evidence>
<gene>
    <name evidence="7" type="ORF">CGI_10021006</name>
</gene>
<dbReference type="GO" id="GO:0005634">
    <property type="term" value="C:nucleus"/>
    <property type="evidence" value="ECO:0007669"/>
    <property type="project" value="TreeGrafter"/>
</dbReference>
<dbReference type="Gene3D" id="3.40.250.10">
    <property type="entry name" value="Rhodanese-like domain"/>
    <property type="match status" value="1"/>
</dbReference>
<dbReference type="PANTHER" id="PTHR10828">
    <property type="entry name" value="M-PHASE INDUCER PHOSPHATASE DUAL SPECIFICITY PHOSPHATASE CDC25"/>
    <property type="match status" value="1"/>
</dbReference>
<keyword evidence="2 6" id="KW-0132">Cell division</keyword>
<dbReference type="AlphaFoldDB" id="K1RLY6"/>
<dbReference type="InParanoid" id="K1RLY6"/>
<dbReference type="HOGENOM" id="CLU_834847_0_0_1"/>
<dbReference type="SMART" id="SM00450">
    <property type="entry name" value="RHOD"/>
    <property type="match status" value="1"/>
</dbReference>
<dbReference type="InterPro" id="IPR036873">
    <property type="entry name" value="Rhodanese-like_dom_sf"/>
</dbReference>
<reference evidence="7" key="1">
    <citation type="journal article" date="2012" name="Nature">
        <title>The oyster genome reveals stress adaptation and complexity of shell formation.</title>
        <authorList>
            <person name="Zhang G."/>
            <person name="Fang X."/>
            <person name="Guo X."/>
            <person name="Li L."/>
            <person name="Luo R."/>
            <person name="Xu F."/>
            <person name="Yang P."/>
            <person name="Zhang L."/>
            <person name="Wang X."/>
            <person name="Qi H."/>
            <person name="Xiong Z."/>
            <person name="Que H."/>
            <person name="Xie Y."/>
            <person name="Holland P.W."/>
            <person name="Paps J."/>
            <person name="Zhu Y."/>
            <person name="Wu F."/>
            <person name="Chen Y."/>
            <person name="Wang J."/>
            <person name="Peng C."/>
            <person name="Meng J."/>
            <person name="Yang L."/>
            <person name="Liu J."/>
            <person name="Wen B."/>
            <person name="Zhang N."/>
            <person name="Huang Z."/>
            <person name="Zhu Q."/>
            <person name="Feng Y."/>
            <person name="Mount A."/>
            <person name="Hedgecock D."/>
            <person name="Xu Z."/>
            <person name="Liu Y."/>
            <person name="Domazet-Loso T."/>
            <person name="Du Y."/>
            <person name="Sun X."/>
            <person name="Zhang S."/>
            <person name="Liu B."/>
            <person name="Cheng P."/>
            <person name="Jiang X."/>
            <person name="Li J."/>
            <person name="Fan D."/>
            <person name="Wang W."/>
            <person name="Fu W."/>
            <person name="Wang T."/>
            <person name="Wang B."/>
            <person name="Zhang J."/>
            <person name="Peng Z."/>
            <person name="Li Y."/>
            <person name="Li N."/>
            <person name="Wang J."/>
            <person name="Chen M."/>
            <person name="He Y."/>
            <person name="Tan F."/>
            <person name="Song X."/>
            <person name="Zheng Q."/>
            <person name="Huang R."/>
            <person name="Yang H."/>
            <person name="Du X."/>
            <person name="Chen L."/>
            <person name="Yang M."/>
            <person name="Gaffney P.M."/>
            <person name="Wang S."/>
            <person name="Luo L."/>
            <person name="She Z."/>
            <person name="Ming Y."/>
            <person name="Huang W."/>
            <person name="Zhang S."/>
            <person name="Huang B."/>
            <person name="Zhang Y."/>
            <person name="Qu T."/>
            <person name="Ni P."/>
            <person name="Miao G."/>
            <person name="Wang J."/>
            <person name="Wang Q."/>
            <person name="Steinberg C.E."/>
            <person name="Wang H."/>
            <person name="Li N."/>
            <person name="Qian L."/>
            <person name="Zhang G."/>
            <person name="Li Y."/>
            <person name="Yang H."/>
            <person name="Liu X."/>
            <person name="Wang J."/>
            <person name="Yin Y."/>
            <person name="Wang J."/>
        </authorList>
    </citation>
    <scope>NUCLEOTIDE SEQUENCE [LARGE SCALE GENOMIC DNA]</scope>
    <source>
        <strain evidence="7">05x7-T-G4-1.051#20</strain>
    </source>
</reference>
<comment type="catalytic activity">
    <reaction evidence="6">
        <text>O-phospho-L-tyrosyl-[protein] + H2O = L-tyrosyl-[protein] + phosphate</text>
        <dbReference type="Rhea" id="RHEA:10684"/>
        <dbReference type="Rhea" id="RHEA-COMP:10136"/>
        <dbReference type="Rhea" id="RHEA-COMP:20101"/>
        <dbReference type="ChEBI" id="CHEBI:15377"/>
        <dbReference type="ChEBI" id="CHEBI:43474"/>
        <dbReference type="ChEBI" id="CHEBI:46858"/>
        <dbReference type="ChEBI" id="CHEBI:61978"/>
        <dbReference type="EC" id="3.1.3.48"/>
    </reaction>
</comment>
<dbReference type="PROSITE" id="PS50206">
    <property type="entry name" value="RHODANESE_3"/>
    <property type="match status" value="1"/>
</dbReference>
<dbReference type="CDD" id="cd01530">
    <property type="entry name" value="Cdc25"/>
    <property type="match status" value="1"/>
</dbReference>
<dbReference type="EMBL" id="JH818046">
    <property type="protein sequence ID" value="EKC35401.1"/>
    <property type="molecule type" value="Genomic_DNA"/>
</dbReference>